<protein>
    <submittedName>
        <fullName evidence="2">Bor family protein</fullName>
    </submittedName>
</protein>
<evidence type="ECO:0000313" key="2">
    <source>
        <dbReference type="EMBL" id="WLD57508.1"/>
    </source>
</evidence>
<dbReference type="InterPro" id="IPR010438">
    <property type="entry name" value="Lambda_Bor"/>
</dbReference>
<dbReference type="RefSeq" id="WP_304994793.1">
    <property type="nucleotide sequence ID" value="NZ_CP101717.1"/>
</dbReference>
<accession>A0AB38YEL6</accession>
<feature type="chain" id="PRO_5044267214" evidence="1">
    <location>
        <begin position="21"/>
        <end position="98"/>
    </location>
</feature>
<dbReference type="PROSITE" id="PS51257">
    <property type="entry name" value="PROKAR_LIPOPROTEIN"/>
    <property type="match status" value="1"/>
</dbReference>
<feature type="signal peptide" evidence="1">
    <location>
        <begin position="1"/>
        <end position="20"/>
    </location>
</feature>
<gene>
    <name evidence="2" type="ORF">NFC81_12420</name>
</gene>
<name>A0AB38YEL6_9GAMM</name>
<dbReference type="Pfam" id="PF06291">
    <property type="entry name" value="Lambda_Bor"/>
    <property type="match status" value="1"/>
</dbReference>
<dbReference type="EMBL" id="CP101717">
    <property type="protein sequence ID" value="WLD57508.1"/>
    <property type="molecule type" value="Genomic_DNA"/>
</dbReference>
<organism evidence="2">
    <name type="scientific">Salinispirillum sp. LH 10-3-1</name>
    <dbReference type="NCBI Taxonomy" id="2952525"/>
    <lineage>
        <taxon>Bacteria</taxon>
        <taxon>Pseudomonadati</taxon>
        <taxon>Pseudomonadota</taxon>
        <taxon>Gammaproteobacteria</taxon>
        <taxon>Oceanospirillales</taxon>
        <taxon>Saccharospirillaceae</taxon>
        <taxon>Salinispirillum</taxon>
    </lineage>
</organism>
<reference evidence="2" key="1">
    <citation type="submission" date="2022-07" db="EMBL/GenBank/DDBJ databases">
        <title>Complete genome sequence of Salinispirillum sp. LH10-3-1 capable of multiple carbohydrate inversion isolated from a soda lake.</title>
        <authorList>
            <person name="Liu J."/>
            <person name="Zhai Y."/>
            <person name="Zhang H."/>
            <person name="Yang H."/>
            <person name="Qu J."/>
            <person name="Li J."/>
        </authorList>
    </citation>
    <scope>NUCLEOTIDE SEQUENCE</scope>
    <source>
        <strain evidence="2">LH 10-3-1</strain>
    </source>
</reference>
<sequence>MKKSIAALAAVALLSGCATVTMTPDGAPKTTSTPTYEETQNFFLWGLTPDKQTVDVVEICGDADVRQLQTQDTFMNGLLGAITFGIYAPRTARVWCEE</sequence>
<evidence type="ECO:0000256" key="1">
    <source>
        <dbReference type="SAM" id="SignalP"/>
    </source>
</evidence>
<dbReference type="AlphaFoldDB" id="A0AB38YEL6"/>
<keyword evidence="1" id="KW-0732">Signal</keyword>
<proteinExistence type="predicted"/>